<dbReference type="Proteomes" id="UP000315440">
    <property type="component" value="Unassembled WGS sequence"/>
</dbReference>
<dbReference type="InterPro" id="IPR013424">
    <property type="entry name" value="Ice-binding_C"/>
</dbReference>
<feature type="chain" id="PRO_5022940046" evidence="2">
    <location>
        <begin position="24"/>
        <end position="996"/>
    </location>
</feature>
<evidence type="ECO:0000313" key="5">
    <source>
        <dbReference type="Proteomes" id="UP000315440"/>
    </source>
</evidence>
<feature type="compositionally biased region" description="Acidic residues" evidence="1">
    <location>
        <begin position="190"/>
        <end position="203"/>
    </location>
</feature>
<dbReference type="Pfam" id="PF00404">
    <property type="entry name" value="Dockerin_1"/>
    <property type="match status" value="1"/>
</dbReference>
<proteinExistence type="predicted"/>
<evidence type="ECO:0000259" key="3">
    <source>
        <dbReference type="Pfam" id="PF07589"/>
    </source>
</evidence>
<feature type="region of interest" description="Disordered" evidence="1">
    <location>
        <begin position="186"/>
        <end position="215"/>
    </location>
</feature>
<gene>
    <name evidence="4" type="ORF">Mal64_05910</name>
</gene>
<name>A0A5C5ZT53_9BACT</name>
<dbReference type="AlphaFoldDB" id="A0A5C5ZT53"/>
<dbReference type="OrthoDB" id="230958at2"/>
<dbReference type="EMBL" id="SJPQ01000001">
    <property type="protein sequence ID" value="TWT90207.1"/>
    <property type="molecule type" value="Genomic_DNA"/>
</dbReference>
<protein>
    <submittedName>
        <fullName evidence="4">PEP-CTERM motif protein</fullName>
    </submittedName>
</protein>
<comment type="caution">
    <text evidence="4">The sequence shown here is derived from an EMBL/GenBank/DDBJ whole genome shotgun (WGS) entry which is preliminary data.</text>
</comment>
<dbReference type="GO" id="GO:0000272">
    <property type="term" value="P:polysaccharide catabolic process"/>
    <property type="evidence" value="ECO:0007669"/>
    <property type="project" value="InterPro"/>
</dbReference>
<organism evidence="4 5">
    <name type="scientific">Pseudobythopirellula maris</name>
    <dbReference type="NCBI Taxonomy" id="2527991"/>
    <lineage>
        <taxon>Bacteria</taxon>
        <taxon>Pseudomonadati</taxon>
        <taxon>Planctomycetota</taxon>
        <taxon>Planctomycetia</taxon>
        <taxon>Pirellulales</taxon>
        <taxon>Lacipirellulaceae</taxon>
        <taxon>Pseudobythopirellula</taxon>
    </lineage>
</organism>
<keyword evidence="5" id="KW-1185">Reference proteome</keyword>
<evidence type="ECO:0000313" key="4">
    <source>
        <dbReference type="EMBL" id="TWT90207.1"/>
    </source>
</evidence>
<dbReference type="InterPro" id="IPR002105">
    <property type="entry name" value="Dockerin_1_rpt"/>
</dbReference>
<dbReference type="Pfam" id="PF07589">
    <property type="entry name" value="PEP-CTERM"/>
    <property type="match status" value="1"/>
</dbReference>
<evidence type="ECO:0000256" key="1">
    <source>
        <dbReference type="SAM" id="MobiDB-lite"/>
    </source>
</evidence>
<dbReference type="InterPro" id="IPR018247">
    <property type="entry name" value="EF_Hand_1_Ca_BS"/>
</dbReference>
<dbReference type="InterPro" id="IPR036439">
    <property type="entry name" value="Dockerin_dom_sf"/>
</dbReference>
<feature type="domain" description="Ice-binding protein C-terminal" evidence="3">
    <location>
        <begin position="469"/>
        <end position="493"/>
    </location>
</feature>
<accession>A0A5C5ZT53</accession>
<dbReference type="Gene3D" id="1.10.1330.10">
    <property type="entry name" value="Dockerin domain"/>
    <property type="match status" value="1"/>
</dbReference>
<feature type="signal peptide" evidence="2">
    <location>
        <begin position="1"/>
        <end position="23"/>
    </location>
</feature>
<dbReference type="PROSITE" id="PS00018">
    <property type="entry name" value="EF_HAND_1"/>
    <property type="match status" value="3"/>
</dbReference>
<keyword evidence="2" id="KW-0732">Signal</keyword>
<evidence type="ECO:0000256" key="2">
    <source>
        <dbReference type="SAM" id="SignalP"/>
    </source>
</evidence>
<dbReference type="GO" id="GO:0004553">
    <property type="term" value="F:hydrolase activity, hydrolyzing O-glycosyl compounds"/>
    <property type="evidence" value="ECO:0007669"/>
    <property type="project" value="InterPro"/>
</dbReference>
<sequence length="996" mass="104272" precursor="true">MLRHLSFLLITGCLIGPAASVMAQGLIYVDAKDGYYPNNNLYSTSEGAIGTLIEPGNNDFVNGDGRFPEDGAWHWANFGSTWGSSTEVMNVCGVECTSVYESLEEDAPLIGMRLGIEPGAQYALTPGAEYDVYVAYWGDGGGNWGVQAGLDSAAMTLFDFDGAEGAVQGSFASSGAWAVKPLDNRTDNNSSEDEFYPASDDNDNPFLDNTPGAPAGSARNLRVGLVGTTMANASGHIDVFIDDKDSLEAGQRSFFDGLAFVPAGTPVFTTGALDRSTGGLTITNPTPADFQINAVRVTSPAGSLNANLWNSITEDGLINDPDGDWAITSPVSDSEVELAESDAGDLDGVTWLSGGATLDLGNVWRKGIFEDITIELDVVGGGTVVITPEYTGTPFETGDFDADGDIDADDYIRLVQGLHVEHATTSAAYAFGDINGSGAVDRSDVLAFAENFNLFNGSGTFAEMVEGLSVPEPSTGLLSLAATGLLALRRRRRAPVASPASRVANKGVLAAAMLVALLAAKPVSAVEVVNWEIDPLVPNSGSNLSNEATSSPTVGLIDGSNVPELDSADQTAIWGSIPIDVNLTNGQEVVLRGSVHLHGGESMNNGAFRWGIFQDDTPDEGEPTGSWLGYLASSSSGGGGGVGDGRLTAKNPDAGDWETATPISTNGTATELGGGGRIYNLSVGGTTDGYADGVYDYGITIGRYGDEVTVSSFLKLAHPEGDYNDNGKVDAADFTVWRDNLGTGAALPNRSLASHGDVSMADYDVWVNNFGNEYDHVLGGGTDTNSIPHPLFPVAQVEDPETMELVDAEVTPHLSFQYNRVAFLLADHLNADYAQFQDTEIAAQAIESVTLEVNAATGEATFKNVSSTDFSMTYYEITSPSDSLVESNWDSLAPDAVIDGVEWDRAAGSSDSILSEVNLFGAPASLPVGVTPISLGNIWDTGGEQDLTLFFIDDEGALIRGIVNYVGASVAVPEPSAIVLLSLAAAMAASIRRRGC</sequence>
<reference evidence="4 5" key="1">
    <citation type="submission" date="2019-02" db="EMBL/GenBank/DDBJ databases">
        <title>Deep-cultivation of Planctomycetes and their phenomic and genomic characterization uncovers novel biology.</title>
        <authorList>
            <person name="Wiegand S."/>
            <person name="Jogler M."/>
            <person name="Boedeker C."/>
            <person name="Pinto D."/>
            <person name="Vollmers J."/>
            <person name="Rivas-Marin E."/>
            <person name="Kohn T."/>
            <person name="Peeters S.H."/>
            <person name="Heuer A."/>
            <person name="Rast P."/>
            <person name="Oberbeckmann S."/>
            <person name="Bunk B."/>
            <person name="Jeske O."/>
            <person name="Meyerdierks A."/>
            <person name="Storesund J.E."/>
            <person name="Kallscheuer N."/>
            <person name="Luecker S."/>
            <person name="Lage O.M."/>
            <person name="Pohl T."/>
            <person name="Merkel B.J."/>
            <person name="Hornburger P."/>
            <person name="Mueller R.-W."/>
            <person name="Bruemmer F."/>
            <person name="Labrenz M."/>
            <person name="Spormann A.M."/>
            <person name="Op Den Camp H."/>
            <person name="Overmann J."/>
            <person name="Amann R."/>
            <person name="Jetten M.S.M."/>
            <person name="Mascher T."/>
            <person name="Medema M.H."/>
            <person name="Devos D.P."/>
            <person name="Kaster A.-K."/>
            <person name="Ovreas L."/>
            <person name="Rohde M."/>
            <person name="Galperin M.Y."/>
            <person name="Jogler C."/>
        </authorList>
    </citation>
    <scope>NUCLEOTIDE SEQUENCE [LARGE SCALE GENOMIC DNA]</scope>
    <source>
        <strain evidence="4 5">Mal64</strain>
    </source>
</reference>
<dbReference type="SUPFAM" id="SSF63446">
    <property type="entry name" value="Type I dockerin domain"/>
    <property type="match status" value="1"/>
</dbReference>
<dbReference type="NCBIfam" id="TIGR02595">
    <property type="entry name" value="PEP_CTERM"/>
    <property type="match status" value="2"/>
</dbReference>